<gene>
    <name evidence="4" type="ORF">IAD18_05490</name>
</gene>
<dbReference type="InterPro" id="IPR006179">
    <property type="entry name" value="5_nucleotidase/apyrase"/>
</dbReference>
<evidence type="ECO:0000313" key="4">
    <source>
        <dbReference type="EMBL" id="HIU39100.1"/>
    </source>
</evidence>
<dbReference type="Proteomes" id="UP000824076">
    <property type="component" value="Unassembled WGS sequence"/>
</dbReference>
<reference evidence="4" key="1">
    <citation type="submission" date="2020-10" db="EMBL/GenBank/DDBJ databases">
        <authorList>
            <person name="Gilroy R."/>
        </authorList>
    </citation>
    <scope>NUCLEOTIDE SEQUENCE</scope>
    <source>
        <strain evidence="4">17073</strain>
    </source>
</reference>
<evidence type="ECO:0000313" key="5">
    <source>
        <dbReference type="Proteomes" id="UP000824076"/>
    </source>
</evidence>
<dbReference type="GO" id="GO:0000166">
    <property type="term" value="F:nucleotide binding"/>
    <property type="evidence" value="ECO:0007669"/>
    <property type="project" value="UniProtKB-KW"/>
</dbReference>
<dbReference type="CDD" id="cd00845">
    <property type="entry name" value="MPP_UshA_N_like"/>
    <property type="match status" value="1"/>
</dbReference>
<name>A0A9D1LGW1_9BACT</name>
<dbReference type="GO" id="GO:0009166">
    <property type="term" value="P:nucleotide catabolic process"/>
    <property type="evidence" value="ECO:0007669"/>
    <property type="project" value="InterPro"/>
</dbReference>
<dbReference type="SUPFAM" id="SSF56300">
    <property type="entry name" value="Metallo-dependent phosphatases"/>
    <property type="match status" value="1"/>
</dbReference>
<dbReference type="PROSITE" id="PS00786">
    <property type="entry name" value="5_NUCLEOTIDASE_2"/>
    <property type="match status" value="1"/>
</dbReference>
<dbReference type="InterPro" id="IPR029052">
    <property type="entry name" value="Metallo-depent_PP-like"/>
</dbReference>
<dbReference type="InterPro" id="IPR004843">
    <property type="entry name" value="Calcineurin-like_PHP"/>
</dbReference>
<proteinExistence type="inferred from homology"/>
<protein>
    <submittedName>
        <fullName evidence="4">Metallophosphatase</fullName>
    </submittedName>
</protein>
<dbReference type="Gene3D" id="3.60.21.10">
    <property type="match status" value="1"/>
</dbReference>
<keyword evidence="2" id="KW-0378">Hydrolase</keyword>
<accession>A0A9D1LGW1</accession>
<evidence type="ECO:0000259" key="3">
    <source>
        <dbReference type="Pfam" id="PF00149"/>
    </source>
</evidence>
<dbReference type="GO" id="GO:0046872">
    <property type="term" value="F:metal ion binding"/>
    <property type="evidence" value="ECO:0007669"/>
    <property type="project" value="InterPro"/>
</dbReference>
<dbReference type="EMBL" id="DVMS01000155">
    <property type="protein sequence ID" value="HIU39100.1"/>
    <property type="molecule type" value="Genomic_DNA"/>
</dbReference>
<comment type="caution">
    <text evidence="4">The sequence shown here is derived from an EMBL/GenBank/DDBJ whole genome shotgun (WGS) entry which is preliminary data.</text>
</comment>
<dbReference type="GO" id="GO:0016788">
    <property type="term" value="F:hydrolase activity, acting on ester bonds"/>
    <property type="evidence" value="ECO:0007669"/>
    <property type="project" value="InterPro"/>
</dbReference>
<evidence type="ECO:0000256" key="2">
    <source>
        <dbReference type="RuleBase" id="RU362119"/>
    </source>
</evidence>
<reference evidence="4" key="2">
    <citation type="journal article" date="2021" name="PeerJ">
        <title>Extensive microbial diversity within the chicken gut microbiome revealed by metagenomics and culture.</title>
        <authorList>
            <person name="Gilroy R."/>
            <person name="Ravi A."/>
            <person name="Getino M."/>
            <person name="Pursley I."/>
            <person name="Horton D.L."/>
            <person name="Alikhan N.F."/>
            <person name="Baker D."/>
            <person name="Gharbi K."/>
            <person name="Hall N."/>
            <person name="Watson M."/>
            <person name="Adriaenssens E.M."/>
            <person name="Foster-Nyarko E."/>
            <person name="Jarju S."/>
            <person name="Secka A."/>
            <person name="Antonio M."/>
            <person name="Oren A."/>
            <person name="Chaudhuri R.R."/>
            <person name="La Ragione R."/>
            <person name="Hildebrand F."/>
            <person name="Pallen M.J."/>
        </authorList>
    </citation>
    <scope>NUCLEOTIDE SEQUENCE</scope>
    <source>
        <strain evidence="4">17073</strain>
    </source>
</reference>
<organism evidence="4 5">
    <name type="scientific">Candidatus Limisoma intestinavium</name>
    <dbReference type="NCBI Taxonomy" id="2840856"/>
    <lineage>
        <taxon>Bacteria</taxon>
        <taxon>Pseudomonadati</taxon>
        <taxon>Bacteroidota</taxon>
        <taxon>Bacteroidia</taxon>
        <taxon>Bacteroidales</taxon>
        <taxon>Candidatus Limisoma</taxon>
    </lineage>
</organism>
<dbReference type="PRINTS" id="PR01607">
    <property type="entry name" value="APYRASEFAMLY"/>
</dbReference>
<dbReference type="PANTHER" id="PTHR11575:SF24">
    <property type="entry name" value="5'-NUCLEOTIDASE"/>
    <property type="match status" value="1"/>
</dbReference>
<feature type="domain" description="Calcineurin-like phosphoesterase" evidence="3">
    <location>
        <begin position="19"/>
        <end position="230"/>
    </location>
</feature>
<dbReference type="InterPro" id="IPR006146">
    <property type="entry name" value="5'-Nucleotdase_CS"/>
</dbReference>
<feature type="non-terminal residue" evidence="4">
    <location>
        <position position="312"/>
    </location>
</feature>
<dbReference type="AlphaFoldDB" id="A0A9D1LGW1"/>
<dbReference type="Pfam" id="PF00149">
    <property type="entry name" value="Metallophos"/>
    <property type="match status" value="1"/>
</dbReference>
<sequence>MAIAMLPMSVANGYAEDLVILHTNDVHGNVRPMRSKEAGGMLRMQVAIDSIRESEDNVLLVDAGDDVQGFMHYSLFGGRVEYELMNRMGYEIAAIGNHEFDDGLDSLKRNYDILKAQVVCANYDFSETPLAGRIKPFVVKTYGDKKIAVIGVGCDPDNLVVAENYEGMKYRWPVTLADSIAGSLKSKGEADYAIVLSHLGYQSIPSLPCDSVMALTTHNIDLIIGGHSHTEINPAKGDHHYVFTNLDGEKVLVTQTGVNGVNLGKITIDLDDLDEVPDYELLPIDNRYDNRLDKATEEWLAPFDREVERVMA</sequence>
<dbReference type="PROSITE" id="PS00785">
    <property type="entry name" value="5_NUCLEOTIDASE_1"/>
    <property type="match status" value="1"/>
</dbReference>
<keyword evidence="2" id="KW-0547">Nucleotide-binding</keyword>
<comment type="similarity">
    <text evidence="1 2">Belongs to the 5'-nucleotidase family.</text>
</comment>
<dbReference type="PANTHER" id="PTHR11575">
    <property type="entry name" value="5'-NUCLEOTIDASE-RELATED"/>
    <property type="match status" value="1"/>
</dbReference>
<evidence type="ECO:0000256" key="1">
    <source>
        <dbReference type="ARBA" id="ARBA00006654"/>
    </source>
</evidence>